<feature type="transmembrane region" description="Helical" evidence="9">
    <location>
        <begin position="196"/>
        <end position="218"/>
    </location>
</feature>
<dbReference type="InterPro" id="IPR006153">
    <property type="entry name" value="Cation/H_exchanger_TM"/>
</dbReference>
<keyword evidence="12" id="KW-1185">Reference proteome</keyword>
<evidence type="ECO:0000256" key="5">
    <source>
        <dbReference type="ARBA" id="ARBA00022692"/>
    </source>
</evidence>
<dbReference type="Gene3D" id="1.20.1530.20">
    <property type="match status" value="1"/>
</dbReference>
<dbReference type="RefSeq" id="WP_091534645.1">
    <property type="nucleotide sequence ID" value="NZ_FOOC01000010.1"/>
</dbReference>
<dbReference type="Pfam" id="PF00999">
    <property type="entry name" value="Na_H_Exchanger"/>
    <property type="match status" value="1"/>
</dbReference>
<dbReference type="AlphaFoldDB" id="A0A1I2JU23"/>
<feature type="transmembrane region" description="Helical" evidence="9">
    <location>
        <begin position="376"/>
        <end position="396"/>
    </location>
</feature>
<dbReference type="EMBL" id="FOOC01000010">
    <property type="protein sequence ID" value="SFF58305.1"/>
    <property type="molecule type" value="Genomic_DNA"/>
</dbReference>
<feature type="transmembrane region" description="Helical" evidence="9">
    <location>
        <begin position="124"/>
        <end position="143"/>
    </location>
</feature>
<feature type="transmembrane region" description="Helical" evidence="9">
    <location>
        <begin position="248"/>
        <end position="264"/>
    </location>
</feature>
<feature type="transmembrane region" description="Helical" evidence="9">
    <location>
        <begin position="284"/>
        <end position="300"/>
    </location>
</feature>
<feature type="transmembrane region" description="Helical" evidence="9">
    <location>
        <begin position="225"/>
        <end position="242"/>
    </location>
</feature>
<organism evidence="11 12">
    <name type="scientific">Fontimonas thermophila</name>
    <dbReference type="NCBI Taxonomy" id="1076937"/>
    <lineage>
        <taxon>Bacteria</taxon>
        <taxon>Pseudomonadati</taxon>
        <taxon>Pseudomonadota</taxon>
        <taxon>Gammaproteobacteria</taxon>
        <taxon>Nevskiales</taxon>
        <taxon>Nevskiaceae</taxon>
        <taxon>Fontimonas</taxon>
    </lineage>
</organism>
<keyword evidence="4" id="KW-1003">Cell membrane</keyword>
<name>A0A1I2JU23_9GAMM</name>
<sequence>METSPSLMAAKALLYTFGVILAAGTLGGVIAKRLKVPDVAVFLLVGIVLGPELLDLIDIRADSAINQIILIFGSCYILFDGGASLRLRVLREVWVTIAIIATVGVLITAAITATAAYLIMGLPLIVAALLGAATASTDPATLVPIFKQIPIKERIAQTVMSESAFNDATGAILTFTVLALALGQGEFSLHGSLVELVKQASLGILIGGIVGFAAALLLAHERYAFLGEFGPVVTLMAVSGAYLAADNYHASGFMAVFTFGIIIGNKESFGFRMAESEALKMEHFVAEMALIMRLMIFVLLGSQVDFALMQKYWAHGVILVLIFMFVARPLTVFVCTLPDRRARWSFKERLFMCWTRETGVIPAALAGLLVGMRAPGAEIIASVTFIAILMTILIQATTTPWLAAKLGVLVEDWQD</sequence>
<accession>A0A1I2JU23</accession>
<evidence type="ECO:0000256" key="3">
    <source>
        <dbReference type="ARBA" id="ARBA00022449"/>
    </source>
</evidence>
<keyword evidence="5 9" id="KW-0812">Transmembrane</keyword>
<evidence type="ECO:0000259" key="10">
    <source>
        <dbReference type="Pfam" id="PF00999"/>
    </source>
</evidence>
<comment type="subcellular location">
    <subcellularLocation>
        <location evidence="1">Cell membrane</location>
        <topology evidence="1">Multi-pass membrane protein</topology>
    </subcellularLocation>
</comment>
<evidence type="ECO:0000256" key="1">
    <source>
        <dbReference type="ARBA" id="ARBA00004651"/>
    </source>
</evidence>
<evidence type="ECO:0000256" key="2">
    <source>
        <dbReference type="ARBA" id="ARBA00022448"/>
    </source>
</evidence>
<feature type="transmembrane region" description="Helical" evidence="9">
    <location>
        <begin position="312"/>
        <end position="338"/>
    </location>
</feature>
<dbReference type="PANTHER" id="PTHR32507:SF0">
    <property type="entry name" value="NA(+)_H(+) ANTIPORTER 2-RELATED"/>
    <property type="match status" value="1"/>
</dbReference>
<evidence type="ECO:0000256" key="6">
    <source>
        <dbReference type="ARBA" id="ARBA00022989"/>
    </source>
</evidence>
<keyword evidence="3" id="KW-0050">Antiport</keyword>
<dbReference type="OrthoDB" id="9810759at2"/>
<reference evidence="11 12" key="1">
    <citation type="submission" date="2016-10" db="EMBL/GenBank/DDBJ databases">
        <authorList>
            <person name="de Groot N.N."/>
        </authorList>
    </citation>
    <scope>NUCLEOTIDE SEQUENCE [LARGE SCALE GENOMIC DNA]</scope>
    <source>
        <strain evidence="11 12">DSM 23609</strain>
    </source>
</reference>
<evidence type="ECO:0000256" key="9">
    <source>
        <dbReference type="SAM" id="Phobius"/>
    </source>
</evidence>
<dbReference type="GO" id="GO:0015297">
    <property type="term" value="F:antiporter activity"/>
    <property type="evidence" value="ECO:0007669"/>
    <property type="project" value="UniProtKB-KW"/>
</dbReference>
<feature type="transmembrane region" description="Helical" evidence="9">
    <location>
        <begin position="93"/>
        <end position="118"/>
    </location>
</feature>
<evidence type="ECO:0000313" key="11">
    <source>
        <dbReference type="EMBL" id="SFF58305.1"/>
    </source>
</evidence>
<dbReference type="InterPro" id="IPR038770">
    <property type="entry name" value="Na+/solute_symporter_sf"/>
</dbReference>
<feature type="transmembrane region" description="Helical" evidence="9">
    <location>
        <begin position="164"/>
        <end position="184"/>
    </location>
</feature>
<feature type="transmembrane region" description="Helical" evidence="9">
    <location>
        <begin position="12"/>
        <end position="31"/>
    </location>
</feature>
<feature type="transmembrane region" description="Helical" evidence="9">
    <location>
        <begin position="63"/>
        <end position="81"/>
    </location>
</feature>
<dbReference type="PANTHER" id="PTHR32507">
    <property type="entry name" value="NA(+)/H(+) ANTIPORTER 1"/>
    <property type="match status" value="1"/>
</dbReference>
<keyword evidence="8 9" id="KW-0472">Membrane</keyword>
<proteinExistence type="predicted"/>
<evidence type="ECO:0000313" key="12">
    <source>
        <dbReference type="Proteomes" id="UP000199771"/>
    </source>
</evidence>
<dbReference type="STRING" id="1076937.SAMN04488120_11056"/>
<dbReference type="GO" id="GO:0005886">
    <property type="term" value="C:plasma membrane"/>
    <property type="evidence" value="ECO:0007669"/>
    <property type="project" value="UniProtKB-SubCell"/>
</dbReference>
<gene>
    <name evidence="11" type="ORF">SAMN04488120_11056</name>
</gene>
<evidence type="ECO:0000256" key="7">
    <source>
        <dbReference type="ARBA" id="ARBA00023065"/>
    </source>
</evidence>
<evidence type="ECO:0000256" key="8">
    <source>
        <dbReference type="ARBA" id="ARBA00023136"/>
    </source>
</evidence>
<keyword evidence="2" id="KW-0813">Transport</keyword>
<evidence type="ECO:0000256" key="4">
    <source>
        <dbReference type="ARBA" id="ARBA00022475"/>
    </source>
</evidence>
<feature type="domain" description="Cation/H+ exchanger transmembrane" evidence="10">
    <location>
        <begin position="26"/>
        <end position="404"/>
    </location>
</feature>
<dbReference type="GO" id="GO:1902600">
    <property type="term" value="P:proton transmembrane transport"/>
    <property type="evidence" value="ECO:0007669"/>
    <property type="project" value="InterPro"/>
</dbReference>
<protein>
    <submittedName>
        <fullName evidence="11">Sodium/proton antiporter, CPA1 family</fullName>
    </submittedName>
</protein>
<keyword evidence="7" id="KW-0406">Ion transport</keyword>
<keyword evidence="6 9" id="KW-1133">Transmembrane helix</keyword>
<dbReference type="Proteomes" id="UP000199771">
    <property type="component" value="Unassembled WGS sequence"/>
</dbReference>